<feature type="region of interest" description="Disordered" evidence="1">
    <location>
        <begin position="376"/>
        <end position="402"/>
    </location>
</feature>
<feature type="compositionally biased region" description="Acidic residues" evidence="1">
    <location>
        <begin position="378"/>
        <end position="387"/>
    </location>
</feature>
<feature type="compositionally biased region" description="Low complexity" evidence="1">
    <location>
        <begin position="697"/>
        <end position="707"/>
    </location>
</feature>
<name>A0A9P7XS97_9FUNG</name>
<organism evidence="2 3">
    <name type="scientific">Linnemannia hyalina</name>
    <dbReference type="NCBI Taxonomy" id="64524"/>
    <lineage>
        <taxon>Eukaryota</taxon>
        <taxon>Fungi</taxon>
        <taxon>Fungi incertae sedis</taxon>
        <taxon>Mucoromycota</taxon>
        <taxon>Mortierellomycotina</taxon>
        <taxon>Mortierellomycetes</taxon>
        <taxon>Mortierellales</taxon>
        <taxon>Mortierellaceae</taxon>
        <taxon>Linnemannia</taxon>
    </lineage>
</organism>
<accession>A0A9P7XS97</accession>
<dbReference type="Proteomes" id="UP000707451">
    <property type="component" value="Unassembled WGS sequence"/>
</dbReference>
<comment type="caution">
    <text evidence="2">The sequence shown here is derived from an EMBL/GenBank/DDBJ whole genome shotgun (WGS) entry which is preliminary data.</text>
</comment>
<feature type="compositionally biased region" description="Polar residues" evidence="1">
    <location>
        <begin position="128"/>
        <end position="142"/>
    </location>
</feature>
<dbReference type="OrthoDB" id="2443909at2759"/>
<feature type="region of interest" description="Disordered" evidence="1">
    <location>
        <begin position="86"/>
        <end position="113"/>
    </location>
</feature>
<proteinExistence type="predicted"/>
<evidence type="ECO:0000313" key="3">
    <source>
        <dbReference type="Proteomes" id="UP000707451"/>
    </source>
</evidence>
<feature type="compositionally biased region" description="Low complexity" evidence="1">
    <location>
        <begin position="724"/>
        <end position="737"/>
    </location>
</feature>
<feature type="compositionally biased region" description="Acidic residues" evidence="1">
    <location>
        <begin position="738"/>
        <end position="747"/>
    </location>
</feature>
<gene>
    <name evidence="2" type="ORF">KI688_001401</name>
</gene>
<feature type="region of interest" description="Disordered" evidence="1">
    <location>
        <begin position="283"/>
        <end position="315"/>
    </location>
</feature>
<feature type="compositionally biased region" description="Acidic residues" evidence="1">
    <location>
        <begin position="86"/>
        <end position="96"/>
    </location>
</feature>
<feature type="compositionally biased region" description="Low complexity" evidence="1">
    <location>
        <begin position="285"/>
        <end position="295"/>
    </location>
</feature>
<feature type="region of interest" description="Disordered" evidence="1">
    <location>
        <begin position="693"/>
        <end position="749"/>
    </location>
</feature>
<keyword evidence="3" id="KW-1185">Reference proteome</keyword>
<feature type="compositionally biased region" description="Basic and acidic residues" evidence="1">
    <location>
        <begin position="159"/>
        <end position="171"/>
    </location>
</feature>
<feature type="compositionally biased region" description="Low complexity" evidence="1">
    <location>
        <begin position="302"/>
        <end position="311"/>
    </location>
</feature>
<evidence type="ECO:0000256" key="1">
    <source>
        <dbReference type="SAM" id="MobiDB-lite"/>
    </source>
</evidence>
<sequence length="850" mass="93731">MSTQDSLRIIDKRQTISGTEYLLNSGEWIASSTSRIINPELVELYEYLHNSGFRKEGSQEISAVATPVYTESPSQYANQIAHLSIDQEEEEEDDENRDSISTPPPSKKPRIAVLRREESMGLSQLSIESMSNDGDSSEQLEIQGSGPASPITSTPSSPKDLDQKSPEEDISSRSTPTSEPTRSKKAMAVVEFNKKTENLITIYFKSGLDATGVEMFDMVLGPLRRPSKDFIAGFFYAVILSPLIDPTTIEAAIHLMDRVLTLHGPEAFQAIWDVQKRRREFADGSSSFSKASSPSDQDDFKSTMSSRSSSTNKKPLTLKDLSSNALAGRLPSWSDIWDVIKAEFGLDTKEESKQHNSLQEHQIRLRLQGSEAAVDIEQPSDDPDVENLEGQGESSKVTEEQEIREEVGRAIVSFLLRVLEQDAVLNNMSPTSFFCRDALAVSRYSSSHAVRRTLDLAFQIVGLATSSRYFKLHARLNPTTLSPIKPLVKPARATSPWPVNGRCTLDSAGLEILQLGQQIILLLVRFTQAGELLPGKGLEELAREVISRMSKVNKDRKLPTSSGGRTASFVSPFLLERYALDQTEVFLKTLIHGPCLLEAGTGSGASVKLRRDALLNQQQANSGANSATATDPVILEHDDSTGVFKSQIGTCMGSSVFVMILVDFWFRTNTTASNPGNMLNFKVVVEKYTMPGQLRPSTSASTSTASTPKPNKAVRGGRRRTRGSRTTADATSPAADDTNQDLSDDDQPSFAQWNAKDLEEIEWTVMMTEVLVWAWIEARGVRRKDIQDTGLEQVLFPEEVGSSSLDTYPESGWLLMSEVLDEVGGTLKTRWEQLESVIEAAILVEDLGLR</sequence>
<feature type="compositionally biased region" description="Low complexity" evidence="1">
    <location>
        <begin position="144"/>
        <end position="158"/>
    </location>
</feature>
<dbReference type="EMBL" id="JAHRHY010000010">
    <property type="protein sequence ID" value="KAG9066182.1"/>
    <property type="molecule type" value="Genomic_DNA"/>
</dbReference>
<feature type="region of interest" description="Disordered" evidence="1">
    <location>
        <begin position="128"/>
        <end position="185"/>
    </location>
</feature>
<protein>
    <submittedName>
        <fullName evidence="2">Uncharacterized protein</fullName>
    </submittedName>
</protein>
<reference evidence="2" key="1">
    <citation type="submission" date="2021-06" db="EMBL/GenBank/DDBJ databases">
        <title>Genome Sequence of Mortierella hyaline Strain SCG-10, a Cold-Adapted, Nitrate-Reducing Fungus Isolated from Soil in Minnesota, USA.</title>
        <authorList>
            <person name="Aldossari N."/>
        </authorList>
    </citation>
    <scope>NUCLEOTIDE SEQUENCE</scope>
    <source>
        <strain evidence="2">SCG-10</strain>
    </source>
</reference>
<dbReference type="AlphaFoldDB" id="A0A9P7XS97"/>
<evidence type="ECO:0000313" key="2">
    <source>
        <dbReference type="EMBL" id="KAG9066182.1"/>
    </source>
</evidence>